<sequence length="597" mass="68831">MAQYVVNNNSVENLLGWIKSDEIAIPEIQRPFVWDSSKVRDLIDSLYNGYPVGYIITWKNPDVKLKDGTISIGKKVLIDGQQRITALTAAIAGQMVINENYKRVRIKISFNPITEKFEVYNPALGKNTEWIPDISEIFQPTFDSFQFVSNYANVNNIAGNKINQTIQKLLSIRTNSIGVIDLSPELNIETVTEIFIRINSKGVVLSQADFAMSKISSNDEYGGGIIRKTIDYFCHLKQRPMDIEQIQENDSEFCNQEAFNKIKWIIKETDDIYVPSYSDVLRVAFTSKFARGKLSDLVSLLSGRSFETREYLDEITKDSFQKLYEGVQDFVNQTNYQRYLMIVKSVGIIDKSLIRSQNVLNFGYILYLVLKNKGVNSNIIEKSVRKWLILTILTGRYSGSPESVFDYDIKRFNLHDNPLDFIENEEKGNLSDAYWENILVTRLDTSVASSPFFNLYLMAQIKEGNKGFLSANIKVEDMIEQRGDVHHLFPKKYLQKNGYDVRGIYNQIANYVYAQSEINVKIKDKSPKEYMSTVLQQMQEGKTDICSITDSQELQHNFAQNCIPSRFTEYTVENYEEFLKERRILMAKKIEAYYKSL</sequence>
<proteinExistence type="predicted"/>
<feature type="domain" description="GmrSD restriction endonucleases N-terminal" evidence="1">
    <location>
        <begin position="14"/>
        <end position="214"/>
    </location>
</feature>
<evidence type="ECO:0000313" key="3">
    <source>
        <dbReference type="Proteomes" id="UP000521313"/>
    </source>
</evidence>
<accession>A0A7W8D3D9</accession>
<dbReference type="PANTHER" id="PTHR37292">
    <property type="entry name" value="VNG6097C"/>
    <property type="match status" value="1"/>
</dbReference>
<comment type="caution">
    <text evidence="2">The sequence shown here is derived from an EMBL/GenBank/DDBJ whole genome shotgun (WGS) entry which is preliminary data.</text>
</comment>
<dbReference type="PANTHER" id="PTHR37292:SF2">
    <property type="entry name" value="DUF262 DOMAIN-CONTAINING PROTEIN"/>
    <property type="match status" value="1"/>
</dbReference>
<dbReference type="AlphaFoldDB" id="A0A7W8D3D9"/>
<reference evidence="2 3" key="1">
    <citation type="submission" date="2020-08" db="EMBL/GenBank/DDBJ databases">
        <title>Genomic Encyclopedia of Type Strains, Phase IV (KMG-IV): sequencing the most valuable type-strain genomes for metagenomic binning, comparative biology and taxonomic classification.</title>
        <authorList>
            <person name="Goeker M."/>
        </authorList>
    </citation>
    <scope>NUCLEOTIDE SEQUENCE [LARGE SCALE GENOMIC DNA]</scope>
    <source>
        <strain evidence="2 3">DSM 26963</strain>
    </source>
</reference>
<evidence type="ECO:0000313" key="2">
    <source>
        <dbReference type="EMBL" id="MBB5185342.1"/>
    </source>
</evidence>
<organism evidence="2 3">
    <name type="scientific">Faecalicoccus acidiformans</name>
    <dbReference type="NCBI Taxonomy" id="915173"/>
    <lineage>
        <taxon>Bacteria</taxon>
        <taxon>Bacillati</taxon>
        <taxon>Bacillota</taxon>
        <taxon>Erysipelotrichia</taxon>
        <taxon>Erysipelotrichales</taxon>
        <taxon>Erysipelotrichaceae</taxon>
        <taxon>Faecalicoccus</taxon>
    </lineage>
</organism>
<protein>
    <recommendedName>
        <fullName evidence="1">GmrSD restriction endonucleases N-terminal domain-containing protein</fullName>
    </recommendedName>
</protein>
<evidence type="ECO:0000259" key="1">
    <source>
        <dbReference type="Pfam" id="PF03235"/>
    </source>
</evidence>
<dbReference type="InterPro" id="IPR004919">
    <property type="entry name" value="GmrSD_N"/>
</dbReference>
<dbReference type="Pfam" id="PF03235">
    <property type="entry name" value="GmrSD_N"/>
    <property type="match status" value="1"/>
</dbReference>
<dbReference type="Proteomes" id="UP000521313">
    <property type="component" value="Unassembled WGS sequence"/>
</dbReference>
<gene>
    <name evidence="2" type="ORF">HNQ43_001396</name>
</gene>
<dbReference type="EMBL" id="JACHHD010000013">
    <property type="protein sequence ID" value="MBB5185342.1"/>
    <property type="molecule type" value="Genomic_DNA"/>
</dbReference>
<name>A0A7W8D3D9_9FIRM</name>
<dbReference type="RefSeq" id="WP_183376202.1">
    <property type="nucleotide sequence ID" value="NZ_JACHHD010000013.1"/>
</dbReference>